<comment type="caution">
    <text evidence="2">The sequence shown here is derived from an EMBL/GenBank/DDBJ whole genome shotgun (WGS) entry which is preliminary data.</text>
</comment>
<reference evidence="2" key="1">
    <citation type="submission" date="2019-08" db="EMBL/GenBank/DDBJ databases">
        <authorList>
            <person name="Kucharzyk K."/>
            <person name="Murdoch R.W."/>
            <person name="Higgins S."/>
            <person name="Loffler F."/>
        </authorList>
    </citation>
    <scope>NUCLEOTIDE SEQUENCE</scope>
</reference>
<gene>
    <name evidence="2" type="ORF">SDC9_146979</name>
</gene>
<protein>
    <submittedName>
        <fullName evidence="2">Uncharacterized protein</fullName>
    </submittedName>
</protein>
<name>A0A645EED6_9ZZZZ</name>
<dbReference type="EMBL" id="VSSQ01045859">
    <property type="protein sequence ID" value="MPM99785.1"/>
    <property type="molecule type" value="Genomic_DNA"/>
</dbReference>
<evidence type="ECO:0000256" key="1">
    <source>
        <dbReference type="SAM" id="MobiDB-lite"/>
    </source>
</evidence>
<accession>A0A645EED6</accession>
<proteinExistence type="predicted"/>
<feature type="region of interest" description="Disordered" evidence="1">
    <location>
        <begin position="30"/>
        <end position="49"/>
    </location>
</feature>
<sequence>MLQTPVLKPDVIRIVQVVNTDHLMALFQEHLDHPVSNKAGSPRDQVLGH</sequence>
<organism evidence="2">
    <name type="scientific">bioreactor metagenome</name>
    <dbReference type="NCBI Taxonomy" id="1076179"/>
    <lineage>
        <taxon>unclassified sequences</taxon>
        <taxon>metagenomes</taxon>
        <taxon>ecological metagenomes</taxon>
    </lineage>
</organism>
<dbReference type="AlphaFoldDB" id="A0A645EED6"/>
<evidence type="ECO:0000313" key="2">
    <source>
        <dbReference type="EMBL" id="MPM99785.1"/>
    </source>
</evidence>